<dbReference type="InterPro" id="IPR003615">
    <property type="entry name" value="HNH_nuc"/>
</dbReference>
<dbReference type="GeneID" id="30955679"/>
<dbReference type="Pfam" id="PF13391">
    <property type="entry name" value="HNH_2"/>
    <property type="match status" value="1"/>
</dbReference>
<reference evidence="4 5" key="2">
    <citation type="submission" date="2017-01" db="EMBL/GenBank/DDBJ databases">
        <authorList>
            <person name="Mah S.A."/>
            <person name="Swanson W.J."/>
            <person name="Moy G.W."/>
            <person name="Vacquier V.D."/>
        </authorList>
    </citation>
    <scope>NUCLEOTIDE SEQUENCE [LARGE SCALE GENOMIC DNA]</scope>
    <source>
        <strain evidence="4 5">CGMCC 1.8909</strain>
    </source>
</reference>
<dbReference type="RefSeq" id="WP_077202631.1">
    <property type="nucleotide sequence ID" value="NZ_CP019327.1"/>
</dbReference>
<evidence type="ECO:0000313" key="4">
    <source>
        <dbReference type="EMBL" id="SIR83605.1"/>
    </source>
</evidence>
<feature type="region of interest" description="Disordered" evidence="1">
    <location>
        <begin position="416"/>
        <end position="438"/>
    </location>
</feature>
<reference evidence="3 6" key="1">
    <citation type="submission" date="2017-01" db="EMBL/GenBank/DDBJ databases">
        <title>Complete genome sequence of Haloterrigena daqingensis type strain (JX313T).</title>
        <authorList>
            <person name="Shuang W."/>
        </authorList>
    </citation>
    <scope>NUCLEOTIDE SEQUENCE [LARGE SCALE GENOMIC DNA]</scope>
    <source>
        <strain evidence="3 6">JX313</strain>
    </source>
</reference>
<evidence type="ECO:0000313" key="3">
    <source>
        <dbReference type="EMBL" id="APX96386.1"/>
    </source>
</evidence>
<sequence>MDTIPTKERLIEDLQSFAEEVDGVPTVRGMRNDGPHSPHHYKQEFGTWHDALRAADIQPTHGVTPDVDRDALVTELQKVNEITERPPRRADIDEHGQYPYTLYDEEFESYIRALEEAEIDPDEKQYRFSSVETPEEKQGSANIEKLRSNGPTPSSELPQGRSTKDRQLGVWKFDMNSGSTQPADAMYYIHEEHPPELVLRRFFQHNLHVLEYRDAHGIKMAIKDHQPSWKEIGRRIVDELLEEGATPSAEFQNLVVIRTHDDSVLNYCFDSSVSTVVDVDELPVTAGGQTGTRPVWGFPRETQDLWRTLSERDGLIFSTQAGTLTHYVPIVEKLENTDVMTELWVEYENGVRSNGIDRPWPYLVIGGEVQEIDIQVEVLLEEIGSERTDEPIQWLDEEALKPFVNTYGDFESYARHCESSESETPSSPNSTVDDRSSPQDVIDSLFQITPKDIPRTESNSSLGEINHGTLEAAFRRGIRNIYQKCSICGDLLESPDGSPDLEAARILPKEHDGPAVLQNGLGLCSRHHWAFTNGWFEIDTDYEIRLREYPELQGYDELKQYDGTYLHVPTDGSLQPHSHYIRQRNQIGTTTTTRSE</sequence>
<dbReference type="EMBL" id="CP019327">
    <property type="protein sequence ID" value="APX96386.1"/>
    <property type="molecule type" value="Genomic_DNA"/>
</dbReference>
<keyword evidence="4" id="KW-0255">Endonuclease</keyword>
<keyword evidence="4" id="KW-0540">Nuclease</keyword>
<name>A0A1N7E6I1_9EURY</name>
<evidence type="ECO:0000313" key="5">
    <source>
        <dbReference type="Proteomes" id="UP000185687"/>
    </source>
</evidence>
<dbReference type="Pfam" id="PF18780">
    <property type="entry name" value="HNH_repeat"/>
    <property type="match status" value="2"/>
</dbReference>
<proteinExistence type="predicted"/>
<feature type="compositionally biased region" description="Polar residues" evidence="1">
    <location>
        <begin position="149"/>
        <end position="161"/>
    </location>
</feature>
<feature type="region of interest" description="Disordered" evidence="1">
    <location>
        <begin position="123"/>
        <end position="163"/>
    </location>
</feature>
<dbReference type="EMBL" id="FTNP01000003">
    <property type="protein sequence ID" value="SIR83605.1"/>
    <property type="molecule type" value="Genomic_DNA"/>
</dbReference>
<dbReference type="OrthoDB" id="9837at2157"/>
<feature type="compositionally biased region" description="Low complexity" evidence="1">
    <location>
        <begin position="422"/>
        <end position="431"/>
    </location>
</feature>
<gene>
    <name evidence="3" type="ORF">BB347_07010</name>
    <name evidence="4" type="ORF">SAMN05421809_2488</name>
</gene>
<evidence type="ECO:0000259" key="2">
    <source>
        <dbReference type="Pfam" id="PF13391"/>
    </source>
</evidence>
<dbReference type="KEGG" id="hda:BB347_07010"/>
<dbReference type="Proteomes" id="UP000185687">
    <property type="component" value="Unassembled WGS sequence"/>
</dbReference>
<dbReference type="Proteomes" id="UP000187321">
    <property type="component" value="Chromosome"/>
</dbReference>
<protein>
    <submittedName>
        <fullName evidence="4">HNH endonuclease</fullName>
    </submittedName>
</protein>
<feature type="domain" description="HNH nuclease" evidence="2">
    <location>
        <begin position="485"/>
        <end position="538"/>
    </location>
</feature>
<dbReference type="GO" id="GO:0004519">
    <property type="term" value="F:endonuclease activity"/>
    <property type="evidence" value="ECO:0007669"/>
    <property type="project" value="UniProtKB-KW"/>
</dbReference>
<organism evidence="4 5">
    <name type="scientific">Natronorubrum daqingense</name>
    <dbReference type="NCBI Taxonomy" id="588898"/>
    <lineage>
        <taxon>Archaea</taxon>
        <taxon>Methanobacteriati</taxon>
        <taxon>Methanobacteriota</taxon>
        <taxon>Stenosarchaea group</taxon>
        <taxon>Halobacteria</taxon>
        <taxon>Halobacteriales</taxon>
        <taxon>Natrialbaceae</taxon>
        <taxon>Natronorubrum</taxon>
    </lineage>
</organism>
<keyword evidence="5" id="KW-1185">Reference proteome</keyword>
<dbReference type="InterPro" id="IPR041025">
    <property type="entry name" value="HNH_repeat"/>
</dbReference>
<evidence type="ECO:0000313" key="6">
    <source>
        <dbReference type="Proteomes" id="UP000187321"/>
    </source>
</evidence>
<dbReference type="AlphaFoldDB" id="A0A1N7E6I1"/>
<accession>A0A1N7E6I1</accession>
<keyword evidence="4" id="KW-0378">Hydrolase</keyword>
<evidence type="ECO:0000256" key="1">
    <source>
        <dbReference type="SAM" id="MobiDB-lite"/>
    </source>
</evidence>